<keyword evidence="2" id="KW-1185">Reference proteome</keyword>
<evidence type="ECO:0000313" key="1">
    <source>
        <dbReference type="EMBL" id="ORA75150.1"/>
    </source>
</evidence>
<dbReference type="InterPro" id="IPR041375">
    <property type="entry name" value="VapC45_PIN-like"/>
</dbReference>
<dbReference type="Pfam" id="PF18478">
    <property type="entry name" value="PIN_10"/>
    <property type="match status" value="1"/>
</dbReference>
<organism evidence="1 2">
    <name type="scientific">Mycobacterium heidelbergense</name>
    <dbReference type="NCBI Taxonomy" id="53376"/>
    <lineage>
        <taxon>Bacteria</taxon>
        <taxon>Bacillati</taxon>
        <taxon>Actinomycetota</taxon>
        <taxon>Actinomycetes</taxon>
        <taxon>Mycobacteriales</taxon>
        <taxon>Mycobacteriaceae</taxon>
        <taxon>Mycobacterium</taxon>
        <taxon>Mycobacterium simiae complex</taxon>
    </lineage>
</organism>
<comment type="caution">
    <text evidence="1">The sequence shown here is derived from an EMBL/GenBank/DDBJ whole genome shotgun (WGS) entry which is preliminary data.</text>
</comment>
<dbReference type="Proteomes" id="UP000192566">
    <property type="component" value="Unassembled WGS sequence"/>
</dbReference>
<reference evidence="1 2" key="1">
    <citation type="submission" date="2017-02" db="EMBL/GenBank/DDBJ databases">
        <title>The new phylogeny of genus Mycobacterium.</title>
        <authorList>
            <person name="Tortoli E."/>
            <person name="Trovato A."/>
            <person name="Cirillo D.M."/>
        </authorList>
    </citation>
    <scope>NUCLEOTIDE SEQUENCE [LARGE SCALE GENOMIC DNA]</scope>
    <source>
        <strain evidence="1 2">DSM 44471</strain>
    </source>
</reference>
<gene>
    <name evidence="1" type="ORF">BST25_06595</name>
</gene>
<evidence type="ECO:0000313" key="2">
    <source>
        <dbReference type="Proteomes" id="UP000192566"/>
    </source>
</evidence>
<proteinExistence type="predicted"/>
<sequence>MVGLDDVKYLVDENLLSLGNGMIALRRDAARFSRPPVEKLLPRGITDPEWVPIVGDRGWVMITNDKRLRTRPAEAELAITHKLKVIHLHGDIGRKPAWDQMVRLATRWTSIENHVDRVPEGPWWFSVRTSGVAVMQFAPGAVERA</sequence>
<dbReference type="RefSeq" id="WP_083073207.1">
    <property type="nucleotide sequence ID" value="NZ_JACKSW010000044.1"/>
</dbReference>
<dbReference type="OrthoDB" id="3828387at2"/>
<dbReference type="EMBL" id="MVHR01000006">
    <property type="protein sequence ID" value="ORA75150.1"/>
    <property type="molecule type" value="Genomic_DNA"/>
</dbReference>
<dbReference type="AlphaFoldDB" id="A0A1X0DTH2"/>
<protein>
    <submittedName>
        <fullName evidence="1">Uncharacterized protein</fullName>
    </submittedName>
</protein>
<accession>A0A1X0DTH2</accession>
<name>A0A1X0DTH2_MYCHE</name>
<dbReference type="STRING" id="53376.BST25_06595"/>